<evidence type="ECO:0000259" key="3">
    <source>
        <dbReference type="Pfam" id="PF25583"/>
    </source>
</evidence>
<reference evidence="5" key="1">
    <citation type="submission" date="2016-10" db="EMBL/GenBank/DDBJ databases">
        <authorList>
            <person name="Varghese N."/>
            <person name="Submissions S."/>
        </authorList>
    </citation>
    <scope>NUCLEOTIDE SEQUENCE [LARGE SCALE GENOMIC DNA]</scope>
    <source>
        <strain evidence="5">CGMCC 4.3147</strain>
    </source>
</reference>
<keyword evidence="5" id="KW-1185">Reference proteome</keyword>
<dbReference type="InterPro" id="IPR026881">
    <property type="entry name" value="WYL_dom"/>
</dbReference>
<dbReference type="InterPro" id="IPR051534">
    <property type="entry name" value="CBASS_pafABC_assoc_protein"/>
</dbReference>
<proteinExistence type="predicted"/>
<dbReference type="Pfam" id="PF19187">
    <property type="entry name" value="HTH_PafC"/>
    <property type="match status" value="1"/>
</dbReference>
<protein>
    <submittedName>
        <fullName evidence="4">Proteasome accessory factor C</fullName>
    </submittedName>
</protein>
<dbReference type="InterPro" id="IPR028349">
    <property type="entry name" value="PafC-like"/>
</dbReference>
<dbReference type="PANTHER" id="PTHR34580:SF1">
    <property type="entry name" value="PROTEIN PAFC"/>
    <property type="match status" value="1"/>
</dbReference>
<feature type="domain" description="WYL" evidence="1">
    <location>
        <begin position="146"/>
        <end position="204"/>
    </location>
</feature>
<evidence type="ECO:0000259" key="2">
    <source>
        <dbReference type="Pfam" id="PF19187"/>
    </source>
</evidence>
<evidence type="ECO:0000313" key="5">
    <source>
        <dbReference type="Proteomes" id="UP000198662"/>
    </source>
</evidence>
<dbReference type="Pfam" id="PF25583">
    <property type="entry name" value="WCX"/>
    <property type="match status" value="1"/>
</dbReference>
<dbReference type="RefSeq" id="WP_091045023.1">
    <property type="nucleotide sequence ID" value="NZ_FNGF01000002.1"/>
</dbReference>
<dbReference type="STRING" id="380244.SAMN05216298_1325"/>
<dbReference type="GO" id="GO:0000502">
    <property type="term" value="C:proteasome complex"/>
    <property type="evidence" value="ECO:0007669"/>
    <property type="project" value="UniProtKB-KW"/>
</dbReference>
<dbReference type="InterPro" id="IPR043839">
    <property type="entry name" value="PafC_HTH"/>
</dbReference>
<dbReference type="Pfam" id="PF13280">
    <property type="entry name" value="WYL"/>
    <property type="match status" value="1"/>
</dbReference>
<dbReference type="AlphaFoldDB" id="A0A1G9EQ36"/>
<feature type="domain" description="PafC HTH" evidence="2">
    <location>
        <begin position="5"/>
        <end position="118"/>
    </location>
</feature>
<dbReference type="OrthoDB" id="5174471at2"/>
<dbReference type="PROSITE" id="PS52050">
    <property type="entry name" value="WYL"/>
    <property type="match status" value="1"/>
</dbReference>
<gene>
    <name evidence="4" type="ORF">SAMN05216298_1325</name>
</gene>
<evidence type="ECO:0000313" key="4">
    <source>
        <dbReference type="EMBL" id="SDK78183.1"/>
    </source>
</evidence>
<dbReference type="Proteomes" id="UP000198662">
    <property type="component" value="Unassembled WGS sequence"/>
</dbReference>
<dbReference type="PANTHER" id="PTHR34580">
    <property type="match status" value="1"/>
</dbReference>
<evidence type="ECO:0000259" key="1">
    <source>
        <dbReference type="Pfam" id="PF13280"/>
    </source>
</evidence>
<keyword evidence="4" id="KW-0647">Proteasome</keyword>
<name>A0A1G9EQ36_9ACTN</name>
<sequence length="311" mass="33356">MTTNRLARLLNLVPYLVARPGGVPIHEIAADFGVDAEQVQADLTMLWMCGLPGYGPGDLIDIAFDADAVRVLFAAGMDRPVRLAAHEALALSVALRVLADTPGVGDRGAIASALDKLAAAAGEAPADVTVRDTVTDPQAEKYAALVASGHAARITYYSAHRDTTSERVVDPIEIVVAEGHAYLRAWCRTAGEIRQFRIDRIDACTELDEPSEPLRLTNQPAPTAFLASELPRIELLLGAGAKGVSDSYPCEEVVGEPDGRRRVVMRVRDLDWARRFVLGLGGEAEVVAPAELRESVRQTARSALDRYAPAA</sequence>
<accession>A0A1G9EQ36</accession>
<dbReference type="EMBL" id="FNGF01000002">
    <property type="protein sequence ID" value="SDK78183.1"/>
    <property type="molecule type" value="Genomic_DNA"/>
</dbReference>
<dbReference type="PIRSF" id="PIRSF016838">
    <property type="entry name" value="PafC"/>
    <property type="match status" value="1"/>
</dbReference>
<organism evidence="4 5">
    <name type="scientific">Glycomyces sambucus</name>
    <dbReference type="NCBI Taxonomy" id="380244"/>
    <lineage>
        <taxon>Bacteria</taxon>
        <taxon>Bacillati</taxon>
        <taxon>Actinomycetota</taxon>
        <taxon>Actinomycetes</taxon>
        <taxon>Glycomycetales</taxon>
        <taxon>Glycomycetaceae</taxon>
        <taxon>Glycomyces</taxon>
    </lineage>
</organism>
<dbReference type="InterPro" id="IPR057727">
    <property type="entry name" value="WCX_dom"/>
</dbReference>
<feature type="domain" description="WCX" evidence="3">
    <location>
        <begin position="248"/>
        <end position="304"/>
    </location>
</feature>